<keyword evidence="5" id="KW-1185">Reference proteome</keyword>
<evidence type="ECO:0000256" key="1">
    <source>
        <dbReference type="SAM" id="MobiDB-lite"/>
    </source>
</evidence>
<dbReference type="Pfam" id="PF04205">
    <property type="entry name" value="FMN_bind"/>
    <property type="match status" value="1"/>
</dbReference>
<dbReference type="EMBL" id="SOCE01000002">
    <property type="protein sequence ID" value="TDU83313.1"/>
    <property type="molecule type" value="Genomic_DNA"/>
</dbReference>
<dbReference type="InterPro" id="IPR007329">
    <property type="entry name" value="FMN-bd"/>
</dbReference>
<evidence type="ECO:0000256" key="2">
    <source>
        <dbReference type="SAM" id="SignalP"/>
    </source>
</evidence>
<dbReference type="Proteomes" id="UP000295151">
    <property type="component" value="Unassembled WGS sequence"/>
</dbReference>
<name>A0A4V3FIQ8_9ACTN</name>
<dbReference type="GO" id="GO:0010181">
    <property type="term" value="F:FMN binding"/>
    <property type="evidence" value="ECO:0007669"/>
    <property type="project" value="InterPro"/>
</dbReference>
<feature type="region of interest" description="Disordered" evidence="1">
    <location>
        <begin position="26"/>
        <end position="89"/>
    </location>
</feature>
<keyword evidence="2" id="KW-0732">Signal</keyword>
<organism evidence="4 5">
    <name type="scientific">Kribbella voronezhensis</name>
    <dbReference type="NCBI Taxonomy" id="2512212"/>
    <lineage>
        <taxon>Bacteria</taxon>
        <taxon>Bacillati</taxon>
        <taxon>Actinomycetota</taxon>
        <taxon>Actinomycetes</taxon>
        <taxon>Propionibacteriales</taxon>
        <taxon>Kribbellaceae</taxon>
        <taxon>Kribbella</taxon>
    </lineage>
</organism>
<dbReference type="RefSeq" id="WP_133982464.1">
    <property type="nucleotide sequence ID" value="NZ_SOCE01000002.1"/>
</dbReference>
<dbReference type="GO" id="GO:0016020">
    <property type="term" value="C:membrane"/>
    <property type="evidence" value="ECO:0007669"/>
    <property type="project" value="InterPro"/>
</dbReference>
<evidence type="ECO:0000313" key="4">
    <source>
        <dbReference type="EMBL" id="TDU83313.1"/>
    </source>
</evidence>
<feature type="compositionally biased region" description="Low complexity" evidence="1">
    <location>
        <begin position="38"/>
        <end position="89"/>
    </location>
</feature>
<reference evidence="4 5" key="1">
    <citation type="submission" date="2019-03" db="EMBL/GenBank/DDBJ databases">
        <title>Genomic Encyclopedia of Type Strains, Phase III (KMG-III): the genomes of soil and plant-associated and newly described type strains.</title>
        <authorList>
            <person name="Whitman W."/>
        </authorList>
    </citation>
    <scope>NUCLEOTIDE SEQUENCE [LARGE SCALE GENOMIC DNA]</scope>
    <source>
        <strain evidence="4 5">VKM Ac-2575</strain>
    </source>
</reference>
<dbReference type="SMART" id="SM00900">
    <property type="entry name" value="FMN_bind"/>
    <property type="match status" value="1"/>
</dbReference>
<feature type="signal peptide" evidence="2">
    <location>
        <begin position="1"/>
        <end position="25"/>
    </location>
</feature>
<feature type="chain" id="PRO_5021002306" evidence="2">
    <location>
        <begin position="26"/>
        <end position="183"/>
    </location>
</feature>
<proteinExistence type="predicted"/>
<dbReference type="AlphaFoldDB" id="A0A4V3FIQ8"/>
<dbReference type="OrthoDB" id="8099475at2"/>
<accession>A0A4V3FIQ8</accession>
<feature type="domain" description="FMN-binding" evidence="3">
    <location>
        <begin position="100"/>
        <end position="177"/>
    </location>
</feature>
<dbReference type="Gene3D" id="3.90.1010.20">
    <property type="match status" value="1"/>
</dbReference>
<protein>
    <submittedName>
        <fullName evidence="4">Uncharacterized protein with FMN-binding domain</fullName>
    </submittedName>
</protein>
<evidence type="ECO:0000259" key="3">
    <source>
        <dbReference type="SMART" id="SM00900"/>
    </source>
</evidence>
<evidence type="ECO:0000313" key="5">
    <source>
        <dbReference type="Proteomes" id="UP000295151"/>
    </source>
</evidence>
<gene>
    <name evidence="4" type="ORF">EV138_5776</name>
</gene>
<sequence>MRRGATLAMSAISLAVVGLGLRASAKPAEDQNTASVLPSRTTPVPGRTPTGSRTSRPPTGSRTSRPPTGSRTSHPPAAPRTTSPATPARLTFTGTLVDTPYGPVQVELRIRAGRIVTAKAPVRPQGDSQTDSINRQAVPQLNQEVMQAQNGRIDTVSGATYTSAGYKTSLQAALDSAHQAGAL</sequence>
<comment type="caution">
    <text evidence="4">The sequence shown here is derived from an EMBL/GenBank/DDBJ whole genome shotgun (WGS) entry which is preliminary data.</text>
</comment>